<dbReference type="AlphaFoldDB" id="A0A645AFF6"/>
<dbReference type="SUPFAM" id="SSF51556">
    <property type="entry name" value="Metallo-dependent hydrolases"/>
    <property type="match status" value="1"/>
</dbReference>
<evidence type="ECO:0000259" key="1">
    <source>
        <dbReference type="Pfam" id="PF01979"/>
    </source>
</evidence>
<dbReference type="InterPro" id="IPR050138">
    <property type="entry name" value="DHOase/Allantoinase_Hydrolase"/>
</dbReference>
<sequence length="297" mass="32600">MDDAFIIEVMTRLKATGEECILFLHCENHALVARATKLAEERYGAGATIEQYEDTHPAMAEEEAVMRVAFFAKKLRQPVYIVHVSSADGAEMVAKIKEENRYVFAETTSPYLSVTSAQYGNTTGLMVPPLRTERDVDGLWNAVKNGVIDTIGTDNVTLTLREKGDPNNVWKAFPGYPALETHLPALLSEGCVKRGLDIERLVCAVTKRPAELLGLYPRKGTLLPNSDADVVVVDLQTLKTVRAGSLHSRSDFSIHEGRAFSGWPSLTIKNGVIVARDGQPTGQRAAVRVITRKTGSY</sequence>
<organism evidence="2">
    <name type="scientific">bioreactor metagenome</name>
    <dbReference type="NCBI Taxonomy" id="1076179"/>
    <lineage>
        <taxon>unclassified sequences</taxon>
        <taxon>metagenomes</taxon>
        <taxon>ecological metagenomes</taxon>
    </lineage>
</organism>
<gene>
    <name evidence="2" type="primary">lhyD_6</name>
    <name evidence="2" type="ORF">SDC9_97757</name>
</gene>
<dbReference type="InterPro" id="IPR032466">
    <property type="entry name" value="Metal_Hydrolase"/>
</dbReference>
<keyword evidence="2" id="KW-0378">Hydrolase</keyword>
<accession>A0A645AFF6</accession>
<comment type="caution">
    <text evidence="2">The sequence shown here is derived from an EMBL/GenBank/DDBJ whole genome shotgun (WGS) entry which is preliminary data.</text>
</comment>
<dbReference type="SUPFAM" id="SSF51338">
    <property type="entry name" value="Composite domain of metallo-dependent hydrolases"/>
    <property type="match status" value="1"/>
</dbReference>
<dbReference type="EMBL" id="VSSQ01013223">
    <property type="protein sequence ID" value="MPM51011.1"/>
    <property type="molecule type" value="Genomic_DNA"/>
</dbReference>
<dbReference type="Gene3D" id="2.30.40.10">
    <property type="entry name" value="Urease, subunit C, domain 1"/>
    <property type="match status" value="1"/>
</dbReference>
<dbReference type="EC" id="3.5.2.-" evidence="2"/>
<protein>
    <submittedName>
        <fullName evidence="2">L-hydantoinase</fullName>
        <ecNumber evidence="2">3.5.2.-</ecNumber>
    </submittedName>
</protein>
<name>A0A645AFF6_9ZZZZ</name>
<dbReference type="GO" id="GO:0004038">
    <property type="term" value="F:allantoinase activity"/>
    <property type="evidence" value="ECO:0007669"/>
    <property type="project" value="TreeGrafter"/>
</dbReference>
<feature type="domain" description="Amidohydrolase-related" evidence="1">
    <location>
        <begin position="44"/>
        <end position="274"/>
    </location>
</feature>
<dbReference type="InterPro" id="IPR011059">
    <property type="entry name" value="Metal-dep_hydrolase_composite"/>
</dbReference>
<dbReference type="Pfam" id="PF01979">
    <property type="entry name" value="Amidohydro_1"/>
    <property type="match status" value="1"/>
</dbReference>
<dbReference type="PANTHER" id="PTHR43668">
    <property type="entry name" value="ALLANTOINASE"/>
    <property type="match status" value="1"/>
</dbReference>
<dbReference type="PANTHER" id="PTHR43668:SF2">
    <property type="entry name" value="ALLANTOINASE"/>
    <property type="match status" value="1"/>
</dbReference>
<proteinExistence type="predicted"/>
<evidence type="ECO:0000313" key="2">
    <source>
        <dbReference type="EMBL" id="MPM51011.1"/>
    </source>
</evidence>
<dbReference type="GO" id="GO:0006145">
    <property type="term" value="P:purine nucleobase catabolic process"/>
    <property type="evidence" value="ECO:0007669"/>
    <property type="project" value="TreeGrafter"/>
</dbReference>
<dbReference type="GO" id="GO:0005737">
    <property type="term" value="C:cytoplasm"/>
    <property type="evidence" value="ECO:0007669"/>
    <property type="project" value="TreeGrafter"/>
</dbReference>
<dbReference type="Gene3D" id="3.20.20.140">
    <property type="entry name" value="Metal-dependent hydrolases"/>
    <property type="match status" value="1"/>
</dbReference>
<dbReference type="InterPro" id="IPR006680">
    <property type="entry name" value="Amidohydro-rel"/>
</dbReference>
<reference evidence="2" key="1">
    <citation type="submission" date="2019-08" db="EMBL/GenBank/DDBJ databases">
        <authorList>
            <person name="Kucharzyk K."/>
            <person name="Murdoch R.W."/>
            <person name="Higgins S."/>
            <person name="Loffler F."/>
        </authorList>
    </citation>
    <scope>NUCLEOTIDE SEQUENCE</scope>
</reference>